<gene>
    <name evidence="1" type="ORF">NM208_g12929</name>
</gene>
<protein>
    <submittedName>
        <fullName evidence="1">Uncharacterized protein</fullName>
    </submittedName>
</protein>
<reference evidence="1" key="1">
    <citation type="submission" date="2022-08" db="EMBL/GenBank/DDBJ databases">
        <title>Genome Sequence of Fusarium decemcellulare.</title>
        <authorList>
            <person name="Buettner E."/>
        </authorList>
    </citation>
    <scope>NUCLEOTIDE SEQUENCE</scope>
    <source>
        <strain evidence="1">Babe19</strain>
    </source>
</reference>
<name>A0ACC1RNR7_9HYPO</name>
<proteinExistence type="predicted"/>
<organism evidence="1 2">
    <name type="scientific">Fusarium decemcellulare</name>
    <dbReference type="NCBI Taxonomy" id="57161"/>
    <lineage>
        <taxon>Eukaryota</taxon>
        <taxon>Fungi</taxon>
        <taxon>Dikarya</taxon>
        <taxon>Ascomycota</taxon>
        <taxon>Pezizomycotina</taxon>
        <taxon>Sordariomycetes</taxon>
        <taxon>Hypocreomycetidae</taxon>
        <taxon>Hypocreales</taxon>
        <taxon>Nectriaceae</taxon>
        <taxon>Fusarium</taxon>
        <taxon>Fusarium decemcellulare species complex</taxon>
    </lineage>
</organism>
<comment type="caution">
    <text evidence="1">The sequence shown here is derived from an EMBL/GenBank/DDBJ whole genome shotgun (WGS) entry which is preliminary data.</text>
</comment>
<sequence>MERPANPLRRIAPVIQNIRADLDQIRQEIQVFRQHVFVRLNPLPRQRNHRQPPPTNRPSRLIMEDGVRRVNTSLFFDMGNGGVPDFIADGSTVSPQTGWHVRRIQHPSLAPFANPECFNCGSSEHRMAGCLWVPEGYLKGCTVCNQVSHLVDACDIFRRMPLERKIRVLIHDRCGLPPLKTESLWYEWFCLWLENPLPRHGSRIALPTGFPWTEQFTRDLLLNFNYVRLLQEEFDYHKDVNRLPQDPATRDMAAVIRTFSTVEGDLI</sequence>
<keyword evidence="2" id="KW-1185">Reference proteome</keyword>
<dbReference type="Proteomes" id="UP001148629">
    <property type="component" value="Unassembled WGS sequence"/>
</dbReference>
<evidence type="ECO:0000313" key="1">
    <source>
        <dbReference type="EMBL" id="KAJ3522274.1"/>
    </source>
</evidence>
<dbReference type="EMBL" id="JANRMS010002482">
    <property type="protein sequence ID" value="KAJ3522274.1"/>
    <property type="molecule type" value="Genomic_DNA"/>
</dbReference>
<evidence type="ECO:0000313" key="2">
    <source>
        <dbReference type="Proteomes" id="UP001148629"/>
    </source>
</evidence>
<accession>A0ACC1RNR7</accession>